<keyword evidence="1" id="KW-0812">Transmembrane</keyword>
<name>A0ABQ1H032_9BACL</name>
<gene>
    <name evidence="2" type="ORF">GCM10007416_29140</name>
</gene>
<dbReference type="RefSeq" id="WP_188433247.1">
    <property type="nucleotide sequence ID" value="NZ_BMEX01000015.1"/>
</dbReference>
<comment type="caution">
    <text evidence="2">The sequence shown here is derived from an EMBL/GenBank/DDBJ whole genome shotgun (WGS) entry which is preliminary data.</text>
</comment>
<dbReference type="Proteomes" id="UP000617979">
    <property type="component" value="Unassembled WGS sequence"/>
</dbReference>
<evidence type="ECO:0000313" key="3">
    <source>
        <dbReference type="Proteomes" id="UP000617979"/>
    </source>
</evidence>
<keyword evidence="1" id="KW-0472">Membrane</keyword>
<organism evidence="2 3">
    <name type="scientific">Kroppenstedtia guangzhouensis</name>
    <dbReference type="NCBI Taxonomy" id="1274356"/>
    <lineage>
        <taxon>Bacteria</taxon>
        <taxon>Bacillati</taxon>
        <taxon>Bacillota</taxon>
        <taxon>Bacilli</taxon>
        <taxon>Bacillales</taxon>
        <taxon>Thermoactinomycetaceae</taxon>
        <taxon>Kroppenstedtia</taxon>
    </lineage>
</organism>
<feature type="transmembrane region" description="Helical" evidence="1">
    <location>
        <begin position="85"/>
        <end position="101"/>
    </location>
</feature>
<evidence type="ECO:0000313" key="2">
    <source>
        <dbReference type="EMBL" id="GGA54139.1"/>
    </source>
</evidence>
<accession>A0ABQ1H032</accession>
<keyword evidence="3" id="KW-1185">Reference proteome</keyword>
<evidence type="ECO:0000256" key="1">
    <source>
        <dbReference type="SAM" id="Phobius"/>
    </source>
</evidence>
<feature type="transmembrane region" description="Helical" evidence="1">
    <location>
        <begin position="33"/>
        <end position="49"/>
    </location>
</feature>
<proteinExistence type="predicted"/>
<reference evidence="3" key="1">
    <citation type="journal article" date="2019" name="Int. J. Syst. Evol. Microbiol.">
        <title>The Global Catalogue of Microorganisms (GCM) 10K type strain sequencing project: providing services to taxonomists for standard genome sequencing and annotation.</title>
        <authorList>
            <consortium name="The Broad Institute Genomics Platform"/>
            <consortium name="The Broad Institute Genome Sequencing Center for Infectious Disease"/>
            <person name="Wu L."/>
            <person name="Ma J."/>
        </authorList>
    </citation>
    <scope>NUCLEOTIDE SEQUENCE [LARGE SCALE GENOMIC DNA]</scope>
    <source>
        <strain evidence="3">CGMCC 1.12404</strain>
    </source>
</reference>
<feature type="transmembrane region" description="Helical" evidence="1">
    <location>
        <begin position="56"/>
        <end position="73"/>
    </location>
</feature>
<sequence>MKRLDSLLIGLLAASAVVLGVLEAAGLITLKPVYLLCYALAVAVIFIPGRGNTGRVIRLALIFLIFAGIPYGWEQWMSFRQGVDRFTPAVLAIVLGCFLFTHQRGKRGS</sequence>
<keyword evidence="1" id="KW-1133">Transmembrane helix</keyword>
<protein>
    <submittedName>
        <fullName evidence="2">Uncharacterized protein</fullName>
    </submittedName>
</protein>
<dbReference type="EMBL" id="BMEX01000015">
    <property type="protein sequence ID" value="GGA54139.1"/>
    <property type="molecule type" value="Genomic_DNA"/>
</dbReference>